<protein>
    <submittedName>
        <fullName evidence="1">Uncharacterized protein</fullName>
    </submittedName>
</protein>
<proteinExistence type="predicted"/>
<dbReference type="AlphaFoldDB" id="A0A0A9ELC7"/>
<evidence type="ECO:0000313" key="1">
    <source>
        <dbReference type="EMBL" id="JAE01535.1"/>
    </source>
</evidence>
<accession>A0A0A9ELC7</accession>
<organism evidence="1">
    <name type="scientific">Arundo donax</name>
    <name type="common">Giant reed</name>
    <name type="synonym">Donax arundinaceus</name>
    <dbReference type="NCBI Taxonomy" id="35708"/>
    <lineage>
        <taxon>Eukaryota</taxon>
        <taxon>Viridiplantae</taxon>
        <taxon>Streptophyta</taxon>
        <taxon>Embryophyta</taxon>
        <taxon>Tracheophyta</taxon>
        <taxon>Spermatophyta</taxon>
        <taxon>Magnoliopsida</taxon>
        <taxon>Liliopsida</taxon>
        <taxon>Poales</taxon>
        <taxon>Poaceae</taxon>
        <taxon>PACMAD clade</taxon>
        <taxon>Arundinoideae</taxon>
        <taxon>Arundineae</taxon>
        <taxon>Arundo</taxon>
    </lineage>
</organism>
<name>A0A0A9ELC7_ARUDO</name>
<sequence length="36" mass="4207">MIAGILKSKRTLLFLTNKEKVHYPTLNYELSLIFNP</sequence>
<reference evidence="1" key="2">
    <citation type="journal article" date="2015" name="Data Brief">
        <title>Shoot transcriptome of the giant reed, Arundo donax.</title>
        <authorList>
            <person name="Barrero R.A."/>
            <person name="Guerrero F.D."/>
            <person name="Moolhuijzen P."/>
            <person name="Goolsby J.A."/>
            <person name="Tidwell J."/>
            <person name="Bellgard S.E."/>
            <person name="Bellgard M.I."/>
        </authorList>
    </citation>
    <scope>NUCLEOTIDE SEQUENCE</scope>
    <source>
        <tissue evidence="1">Shoot tissue taken approximately 20 cm above the soil surface</tissue>
    </source>
</reference>
<reference evidence="1" key="1">
    <citation type="submission" date="2014-09" db="EMBL/GenBank/DDBJ databases">
        <authorList>
            <person name="Magalhaes I.L.F."/>
            <person name="Oliveira U."/>
            <person name="Santos F.R."/>
            <person name="Vidigal T.H.D.A."/>
            <person name="Brescovit A.D."/>
            <person name="Santos A.J."/>
        </authorList>
    </citation>
    <scope>NUCLEOTIDE SEQUENCE</scope>
    <source>
        <tissue evidence="1">Shoot tissue taken approximately 20 cm above the soil surface</tissue>
    </source>
</reference>
<dbReference type="EMBL" id="GBRH01196361">
    <property type="protein sequence ID" value="JAE01535.1"/>
    <property type="molecule type" value="Transcribed_RNA"/>
</dbReference>